<reference evidence="2 3" key="1">
    <citation type="submission" date="2018-07" db="EMBL/GenBank/DDBJ databases">
        <title>Genome sequencing of Runella.</title>
        <authorList>
            <person name="Baek M.-G."/>
            <person name="Yi H."/>
        </authorList>
    </citation>
    <scope>NUCLEOTIDE SEQUENCE [LARGE SCALE GENOMIC DNA]</scope>
    <source>
        <strain evidence="2 3">HYN0085</strain>
    </source>
</reference>
<keyword evidence="3" id="KW-1185">Reference proteome</keyword>
<name>A0A344TGI7_9BACT</name>
<dbReference type="InterPro" id="IPR007403">
    <property type="entry name" value="DUF456"/>
</dbReference>
<sequence>MDILLLILGCTGLLVGLAGAVLPLPGPPLSFAGLLCLHFSSYAEFGQITLYSLGFITLAVTVLDYYVPIWGVKKFGGTNYGAWGSTLGLLLGFFVIPALGILLGAFLGAFIGELMAGMEFNKALKAALGSFLGFVTGIFMKVVLCLVMIGYAVAALIP</sequence>
<protein>
    <submittedName>
        <fullName evidence="2">DUF456 domain-containing protein</fullName>
    </submittedName>
</protein>
<feature type="transmembrane region" description="Helical" evidence="1">
    <location>
        <begin position="48"/>
        <end position="67"/>
    </location>
</feature>
<dbReference type="Proteomes" id="UP000251993">
    <property type="component" value="Chromosome"/>
</dbReference>
<organism evidence="2 3">
    <name type="scientific">Runella rosea</name>
    <dbReference type="NCBI Taxonomy" id="2259595"/>
    <lineage>
        <taxon>Bacteria</taxon>
        <taxon>Pseudomonadati</taxon>
        <taxon>Bacteroidota</taxon>
        <taxon>Cytophagia</taxon>
        <taxon>Cytophagales</taxon>
        <taxon>Spirosomataceae</taxon>
        <taxon>Runella</taxon>
    </lineage>
</organism>
<evidence type="ECO:0000313" key="2">
    <source>
        <dbReference type="EMBL" id="AXE17758.1"/>
    </source>
</evidence>
<dbReference type="OrthoDB" id="9808460at2"/>
<accession>A0A344TGI7</accession>
<dbReference type="PANTHER" id="PTHR39165:SF1">
    <property type="entry name" value="DUF456 DOMAIN-CONTAINING PROTEIN"/>
    <property type="match status" value="1"/>
</dbReference>
<dbReference type="RefSeq" id="WP_114066543.1">
    <property type="nucleotide sequence ID" value="NZ_CP030850.1"/>
</dbReference>
<dbReference type="PANTHER" id="PTHR39165">
    <property type="entry name" value="IG HYPOTHETICAL 17883"/>
    <property type="match status" value="1"/>
</dbReference>
<dbReference type="EMBL" id="CP030850">
    <property type="protein sequence ID" value="AXE17758.1"/>
    <property type="molecule type" value="Genomic_DNA"/>
</dbReference>
<keyword evidence="1" id="KW-0472">Membrane</keyword>
<keyword evidence="1" id="KW-1133">Transmembrane helix</keyword>
<feature type="transmembrane region" description="Helical" evidence="1">
    <location>
        <begin position="131"/>
        <end position="157"/>
    </location>
</feature>
<evidence type="ECO:0000313" key="3">
    <source>
        <dbReference type="Proteomes" id="UP000251993"/>
    </source>
</evidence>
<dbReference type="Pfam" id="PF04306">
    <property type="entry name" value="DUF456"/>
    <property type="match status" value="1"/>
</dbReference>
<gene>
    <name evidence="2" type="ORF">DR864_08415</name>
</gene>
<dbReference type="KEGG" id="run:DR864_08415"/>
<keyword evidence="1" id="KW-0812">Transmembrane</keyword>
<evidence type="ECO:0000256" key="1">
    <source>
        <dbReference type="SAM" id="Phobius"/>
    </source>
</evidence>
<dbReference type="AlphaFoldDB" id="A0A344TGI7"/>
<proteinExistence type="predicted"/>
<feature type="transmembrane region" description="Helical" evidence="1">
    <location>
        <begin position="87"/>
        <end position="111"/>
    </location>
</feature>